<gene>
    <name evidence="8" type="ORF">DLAC_09178</name>
</gene>
<dbReference type="SUPFAM" id="SSF48264">
    <property type="entry name" value="Cytochrome P450"/>
    <property type="match status" value="1"/>
</dbReference>
<organism evidence="8 9">
    <name type="scientific">Tieghemostelium lacteum</name>
    <name type="common">Slime mold</name>
    <name type="synonym">Dictyostelium lacteum</name>
    <dbReference type="NCBI Taxonomy" id="361077"/>
    <lineage>
        <taxon>Eukaryota</taxon>
        <taxon>Amoebozoa</taxon>
        <taxon>Evosea</taxon>
        <taxon>Eumycetozoa</taxon>
        <taxon>Dictyostelia</taxon>
        <taxon>Dictyosteliales</taxon>
        <taxon>Raperosteliaceae</taxon>
        <taxon>Tieghemostelium</taxon>
    </lineage>
</organism>
<dbReference type="GO" id="GO:0020037">
    <property type="term" value="F:heme binding"/>
    <property type="evidence" value="ECO:0007669"/>
    <property type="project" value="InterPro"/>
</dbReference>
<evidence type="ECO:0000256" key="1">
    <source>
        <dbReference type="ARBA" id="ARBA00010617"/>
    </source>
</evidence>
<dbReference type="Proteomes" id="UP000076078">
    <property type="component" value="Unassembled WGS sequence"/>
</dbReference>
<dbReference type="InterPro" id="IPR050529">
    <property type="entry name" value="CYP450_sterol_14alpha_dmase"/>
</dbReference>
<dbReference type="OMA" id="HWFPFVG"/>
<dbReference type="STRING" id="361077.A0A151Z9D2"/>
<feature type="binding site" description="axial binding residue" evidence="5">
    <location>
        <position position="418"/>
    </location>
    <ligand>
        <name>heme</name>
        <dbReference type="ChEBI" id="CHEBI:30413"/>
    </ligand>
    <ligandPart>
        <name>Fe</name>
        <dbReference type="ChEBI" id="CHEBI:18248"/>
    </ligandPart>
</feature>
<dbReference type="PRINTS" id="PR00465">
    <property type="entry name" value="EP450IV"/>
</dbReference>
<dbReference type="FunCoup" id="A0A151Z9D2">
    <property type="interactions" value="57"/>
</dbReference>
<keyword evidence="7" id="KW-0732">Signal</keyword>
<dbReference type="GO" id="GO:0016705">
    <property type="term" value="F:oxidoreductase activity, acting on paired donors, with incorporation or reduction of molecular oxygen"/>
    <property type="evidence" value="ECO:0007669"/>
    <property type="project" value="InterPro"/>
</dbReference>
<dbReference type="InParanoid" id="A0A151Z9D2"/>
<dbReference type="InterPro" id="IPR001128">
    <property type="entry name" value="Cyt_P450"/>
</dbReference>
<keyword evidence="2 5" id="KW-0349">Heme</keyword>
<evidence type="ECO:0000256" key="3">
    <source>
        <dbReference type="ARBA" id="ARBA00022723"/>
    </source>
</evidence>
<dbReference type="PROSITE" id="PS00086">
    <property type="entry name" value="CYTOCHROME_P450"/>
    <property type="match status" value="1"/>
</dbReference>
<evidence type="ECO:0000256" key="6">
    <source>
        <dbReference type="RuleBase" id="RU000461"/>
    </source>
</evidence>
<comment type="cofactor">
    <cofactor evidence="5">
        <name>heme</name>
        <dbReference type="ChEBI" id="CHEBI:30413"/>
    </cofactor>
</comment>
<dbReference type="PANTHER" id="PTHR24304">
    <property type="entry name" value="CYTOCHROME P450 FAMILY 7"/>
    <property type="match status" value="1"/>
</dbReference>
<dbReference type="EMBL" id="LODT01000037">
    <property type="protein sequence ID" value="KYQ90552.1"/>
    <property type="molecule type" value="Genomic_DNA"/>
</dbReference>
<proteinExistence type="inferred from homology"/>
<dbReference type="InterPro" id="IPR017972">
    <property type="entry name" value="Cyt_P450_CS"/>
</dbReference>
<comment type="similarity">
    <text evidence="1 6">Belongs to the cytochrome P450 family.</text>
</comment>
<dbReference type="GO" id="GO:0005506">
    <property type="term" value="F:iron ion binding"/>
    <property type="evidence" value="ECO:0007669"/>
    <property type="project" value="InterPro"/>
</dbReference>
<sequence length="470" mass="53081">MNLVVILGVVAVLFIVSLLKKNKGQPPIVSSIIPFVGCFIQFAKNPLALVRRSYDQHGDIFTLSLMGFKMTFLLGPEAQSVFFRGSDSQLSPKEAYRFVTPVFGKGVVYDSETEVMYEQLRFVKDGLVLSQLKKAVGIISEEANTYFEEKWGDAGEIDLLYEMNKLTILTASRCLMGKAINKALGRSSELADLYHELEEGLNPISFFFPNLPLPSFAKRDRARAQVAKIFHSIIKDRRQSNDETDDVLYTLMNSKYKDGSVLEDEQIVGLMIGLLFAGQHTSSITLTYTIFYLLNNQQTYMKETQADIQRIIQQEYNGEINYEGLKKMNRLETVVREVLRMHPPLIFLMRKVMEPMKYKDFDIPAGHILAVSPQVGMRLESVYKNPQQFDPKRFDQGGEADQSLPFSFLAFGGGKHGCPGENFGILQIKTIWTVLSQKYNLEVGPVPPTDFTSLVAGPKGPCMVKYSRKH</sequence>
<dbReference type="CDD" id="cd11042">
    <property type="entry name" value="CYP51-like"/>
    <property type="match status" value="1"/>
</dbReference>
<dbReference type="InterPro" id="IPR036396">
    <property type="entry name" value="Cyt_P450_sf"/>
</dbReference>
<keyword evidence="6" id="KW-0560">Oxidoreductase</keyword>
<evidence type="ECO:0000256" key="2">
    <source>
        <dbReference type="ARBA" id="ARBA00022617"/>
    </source>
</evidence>
<dbReference type="GO" id="GO:0004497">
    <property type="term" value="F:monooxygenase activity"/>
    <property type="evidence" value="ECO:0007669"/>
    <property type="project" value="UniProtKB-KW"/>
</dbReference>
<dbReference type="OrthoDB" id="1055148at2759"/>
<keyword evidence="9" id="KW-1185">Reference proteome</keyword>
<dbReference type="InterPro" id="IPR002403">
    <property type="entry name" value="Cyt_P450_E_grp-IV"/>
</dbReference>
<protein>
    <submittedName>
        <fullName evidence="8">Cytochrome P450 family protein</fullName>
    </submittedName>
</protein>
<dbReference type="PRINTS" id="PR00385">
    <property type="entry name" value="P450"/>
</dbReference>
<evidence type="ECO:0000256" key="5">
    <source>
        <dbReference type="PIRSR" id="PIRSR602403-1"/>
    </source>
</evidence>
<keyword evidence="6" id="KW-0503">Monooxygenase</keyword>
<keyword evidence="3 5" id="KW-0479">Metal-binding</keyword>
<feature type="signal peptide" evidence="7">
    <location>
        <begin position="1"/>
        <end position="24"/>
    </location>
</feature>
<reference evidence="8 9" key="1">
    <citation type="submission" date="2015-12" db="EMBL/GenBank/DDBJ databases">
        <title>Dictyostelia acquired genes for synthesis and detection of signals that induce cell-type specialization by lateral gene transfer from prokaryotes.</title>
        <authorList>
            <person name="Gloeckner G."/>
            <person name="Schaap P."/>
        </authorList>
    </citation>
    <scope>NUCLEOTIDE SEQUENCE [LARGE SCALE GENOMIC DNA]</scope>
    <source>
        <strain evidence="8 9">TK</strain>
    </source>
</reference>
<accession>A0A151Z9D2</accession>
<comment type="caution">
    <text evidence="8">The sequence shown here is derived from an EMBL/GenBank/DDBJ whole genome shotgun (WGS) entry which is preliminary data.</text>
</comment>
<dbReference type="Gene3D" id="1.10.630.10">
    <property type="entry name" value="Cytochrome P450"/>
    <property type="match status" value="1"/>
</dbReference>
<keyword evidence="4 5" id="KW-0408">Iron</keyword>
<name>A0A151Z9D2_TIELA</name>
<feature type="chain" id="PRO_5007593094" evidence="7">
    <location>
        <begin position="25"/>
        <end position="470"/>
    </location>
</feature>
<dbReference type="AlphaFoldDB" id="A0A151Z9D2"/>
<dbReference type="PANTHER" id="PTHR24304:SF2">
    <property type="entry name" value="24-HYDROXYCHOLESTEROL 7-ALPHA-HYDROXYLASE"/>
    <property type="match status" value="1"/>
</dbReference>
<evidence type="ECO:0000313" key="9">
    <source>
        <dbReference type="Proteomes" id="UP000076078"/>
    </source>
</evidence>
<evidence type="ECO:0000313" key="8">
    <source>
        <dbReference type="EMBL" id="KYQ90552.1"/>
    </source>
</evidence>
<dbReference type="Pfam" id="PF00067">
    <property type="entry name" value="p450"/>
    <property type="match status" value="1"/>
</dbReference>
<evidence type="ECO:0000256" key="4">
    <source>
        <dbReference type="ARBA" id="ARBA00023004"/>
    </source>
</evidence>
<evidence type="ECO:0000256" key="7">
    <source>
        <dbReference type="SAM" id="SignalP"/>
    </source>
</evidence>